<gene>
    <name evidence="3" type="ORF">BJ085DRAFT_8242</name>
</gene>
<feature type="non-terminal residue" evidence="3">
    <location>
        <position position="336"/>
    </location>
</feature>
<feature type="repeat" description="WD" evidence="1">
    <location>
        <begin position="242"/>
        <end position="276"/>
    </location>
</feature>
<feature type="non-terminal residue" evidence="3">
    <location>
        <position position="1"/>
    </location>
</feature>
<dbReference type="PROSITE" id="PS50294">
    <property type="entry name" value="WD_REPEATS_REGION"/>
    <property type="match status" value="1"/>
</dbReference>
<evidence type="ECO:0000313" key="3">
    <source>
        <dbReference type="EMBL" id="RKP36274.1"/>
    </source>
</evidence>
<evidence type="ECO:0000256" key="1">
    <source>
        <dbReference type="PROSITE-ProRule" id="PRU00221"/>
    </source>
</evidence>
<dbReference type="AlphaFoldDB" id="A0A4P9ZRX0"/>
<keyword evidence="1" id="KW-0853">WD repeat</keyword>
<dbReference type="EMBL" id="ML002684">
    <property type="protein sequence ID" value="RKP36274.1"/>
    <property type="molecule type" value="Genomic_DNA"/>
</dbReference>
<dbReference type="SUPFAM" id="SSF50978">
    <property type="entry name" value="WD40 repeat-like"/>
    <property type="match status" value="1"/>
</dbReference>
<dbReference type="PANTHER" id="PTHR43991:SF12">
    <property type="entry name" value="WD REPEAT PROTEIN (AFU_ORTHOLOGUE AFUA_8G05640)"/>
    <property type="match status" value="1"/>
</dbReference>
<dbReference type="PROSITE" id="PS50082">
    <property type="entry name" value="WD_REPEATS_2"/>
    <property type="match status" value="1"/>
</dbReference>
<evidence type="ECO:0000313" key="4">
    <source>
        <dbReference type="Proteomes" id="UP000268162"/>
    </source>
</evidence>
<dbReference type="Gene3D" id="2.130.10.10">
    <property type="entry name" value="YVTN repeat-like/Quinoprotein amine dehydrogenase"/>
    <property type="match status" value="1"/>
</dbReference>
<organism evidence="3 4">
    <name type="scientific">Dimargaris cristalligena</name>
    <dbReference type="NCBI Taxonomy" id="215637"/>
    <lineage>
        <taxon>Eukaryota</taxon>
        <taxon>Fungi</taxon>
        <taxon>Fungi incertae sedis</taxon>
        <taxon>Zoopagomycota</taxon>
        <taxon>Kickxellomycotina</taxon>
        <taxon>Dimargaritomycetes</taxon>
        <taxon>Dimargaritales</taxon>
        <taxon>Dimargaritaceae</taxon>
        <taxon>Dimargaris</taxon>
    </lineage>
</organism>
<dbReference type="STRING" id="215637.A0A4P9ZRX0"/>
<dbReference type="InterPro" id="IPR015943">
    <property type="entry name" value="WD40/YVTN_repeat-like_dom_sf"/>
</dbReference>
<dbReference type="InterPro" id="IPR019417">
    <property type="entry name" value="DUF2415"/>
</dbReference>
<dbReference type="InterPro" id="IPR001680">
    <property type="entry name" value="WD40_rpt"/>
</dbReference>
<dbReference type="InterPro" id="IPR036322">
    <property type="entry name" value="WD40_repeat_dom_sf"/>
</dbReference>
<protein>
    <submittedName>
        <fullName evidence="3">WD40-repeat-containing domain protein</fullName>
    </submittedName>
</protein>
<dbReference type="Proteomes" id="UP000268162">
    <property type="component" value="Unassembled WGS sequence"/>
</dbReference>
<dbReference type="Pfam" id="PF00400">
    <property type="entry name" value="WD40"/>
    <property type="match status" value="1"/>
</dbReference>
<dbReference type="PANTHER" id="PTHR43991">
    <property type="entry name" value="WD REPEAT PROTEIN (AFU_ORTHOLOGUE AFUA_8G05640)-RELATED"/>
    <property type="match status" value="1"/>
</dbReference>
<dbReference type="Pfam" id="PF10313">
    <property type="entry name" value="DUF2415"/>
    <property type="match status" value="1"/>
</dbReference>
<reference evidence="4" key="1">
    <citation type="journal article" date="2018" name="Nat. Microbiol.">
        <title>Leveraging single-cell genomics to expand the fungal tree of life.</title>
        <authorList>
            <person name="Ahrendt S.R."/>
            <person name="Quandt C.A."/>
            <person name="Ciobanu D."/>
            <person name="Clum A."/>
            <person name="Salamov A."/>
            <person name="Andreopoulos B."/>
            <person name="Cheng J.F."/>
            <person name="Woyke T."/>
            <person name="Pelin A."/>
            <person name="Henrissat B."/>
            <person name="Reynolds N.K."/>
            <person name="Benny G.L."/>
            <person name="Smith M.E."/>
            <person name="James T.Y."/>
            <person name="Grigoriev I.V."/>
        </authorList>
    </citation>
    <scope>NUCLEOTIDE SEQUENCE [LARGE SCALE GENOMIC DNA]</scope>
    <source>
        <strain evidence="4">RSA 468</strain>
    </source>
</reference>
<accession>A0A4P9ZRX0</accession>
<dbReference type="SMART" id="SM00320">
    <property type="entry name" value="WD40"/>
    <property type="match status" value="3"/>
</dbReference>
<evidence type="ECO:0000259" key="2">
    <source>
        <dbReference type="Pfam" id="PF10313"/>
    </source>
</evidence>
<proteinExistence type="predicted"/>
<feature type="domain" description="DUF2415" evidence="2">
    <location>
        <begin position="291"/>
        <end position="328"/>
    </location>
</feature>
<sequence length="336" mass="37607">VVDAQGLQFTHSLTSISRERYQQLRQRHYDNYRNTDHSLAEVQNQLTPVKTGGQFYRFRYSSLRPTEQSYIAHFQLRNLVRATGADEIFYVHQSGLRRWSPSSRKSHAVVDIRDEQSVLTTSTLATNSEMAFLGGLRGDYIIRNLSSGDSQRGILSTQPNGILNYAEIAHSYSGAPYIYVASNDCHIRTLNVGQSRVVADYDFEYSVNCATISPDGKSLAVVGDSCDTLLLDPLTGRERGKLSGHVDFSFSCAWSPDGRYLATGNQDRTCRIYDIRYPRAALHVLGGKMASIRTLRFSPDGHYLALGESTDYVHVVDVHSDFQHTQVVDFFGDVAG</sequence>
<keyword evidence="4" id="KW-1185">Reference proteome</keyword>
<name>A0A4P9ZRX0_9FUNG</name>